<dbReference type="InterPro" id="IPR000675">
    <property type="entry name" value="Cutinase/axe"/>
</dbReference>
<feature type="signal peptide" evidence="2">
    <location>
        <begin position="1"/>
        <end position="29"/>
    </location>
</feature>
<evidence type="ECO:0000313" key="4">
    <source>
        <dbReference type="Proteomes" id="UP000031890"/>
    </source>
</evidence>
<name>A0A0B6F578_9CORY</name>
<dbReference type="InterPro" id="IPR029058">
    <property type="entry name" value="AB_hydrolase_fold"/>
</dbReference>
<dbReference type="OrthoDB" id="4457739at2"/>
<evidence type="ECO:0000313" key="3">
    <source>
        <dbReference type="EMBL" id="AJI79575.1"/>
    </source>
</evidence>
<dbReference type="AlphaFoldDB" id="A0A0B6F578"/>
<gene>
    <name evidence="3" type="ORF">CSING_10315</name>
</gene>
<accession>A0A0B6F578</accession>
<dbReference type="SMART" id="SM01110">
    <property type="entry name" value="Cutinase"/>
    <property type="match status" value="1"/>
</dbReference>
<organism evidence="3 4">
    <name type="scientific">Corynebacterium singulare</name>
    <dbReference type="NCBI Taxonomy" id="161899"/>
    <lineage>
        <taxon>Bacteria</taxon>
        <taxon>Bacillati</taxon>
        <taxon>Actinomycetota</taxon>
        <taxon>Actinomycetes</taxon>
        <taxon>Mycobacteriales</taxon>
        <taxon>Corynebacteriaceae</taxon>
        <taxon>Corynebacterium</taxon>
    </lineage>
</organism>
<reference evidence="3 4" key="1">
    <citation type="journal article" date="2015" name="Genome Announc.">
        <title>Complete Genome Sequence and Annotation of Corynebacterium singulare DSM 44357, Isolated from a Human Semen Specimen.</title>
        <authorList>
            <person name="Merten M."/>
            <person name="Brinkrolf K."/>
            <person name="Albersmeier A."/>
            <person name="Kutter Y."/>
            <person name="Ruckert C."/>
            <person name="Tauch A."/>
        </authorList>
    </citation>
    <scope>NUCLEOTIDE SEQUENCE [LARGE SCALE GENOMIC DNA]</scope>
    <source>
        <strain evidence="3">IBS B52218</strain>
    </source>
</reference>
<evidence type="ECO:0000256" key="2">
    <source>
        <dbReference type="SAM" id="SignalP"/>
    </source>
</evidence>
<dbReference type="KEGG" id="csx:CSING_10315"/>
<protein>
    <submittedName>
        <fullName evidence="3">Cutinase</fullName>
    </submittedName>
</protein>
<proteinExistence type="predicted"/>
<dbReference type="Pfam" id="PF01083">
    <property type="entry name" value="Cutinase"/>
    <property type="match status" value="1"/>
</dbReference>
<feature type="chain" id="PRO_5038508715" evidence="2">
    <location>
        <begin position="30"/>
        <end position="291"/>
    </location>
</feature>
<dbReference type="Proteomes" id="UP000031890">
    <property type="component" value="Chromosome"/>
</dbReference>
<dbReference type="SUPFAM" id="SSF53474">
    <property type="entry name" value="alpha/beta-Hydrolases"/>
    <property type="match status" value="1"/>
</dbReference>
<dbReference type="EMBL" id="CP010827">
    <property type="protein sequence ID" value="AJI79575.1"/>
    <property type="molecule type" value="Genomic_DNA"/>
</dbReference>
<dbReference type="HOGENOM" id="CLU_066179_0_0_11"/>
<dbReference type="GO" id="GO:0016787">
    <property type="term" value="F:hydrolase activity"/>
    <property type="evidence" value="ECO:0007669"/>
    <property type="project" value="UniProtKB-KW"/>
</dbReference>
<keyword evidence="1" id="KW-0378">Hydrolase</keyword>
<evidence type="ECO:0000256" key="1">
    <source>
        <dbReference type="ARBA" id="ARBA00022801"/>
    </source>
</evidence>
<dbReference type="Gene3D" id="3.40.50.1820">
    <property type="entry name" value="alpha/beta hydrolase"/>
    <property type="match status" value="1"/>
</dbReference>
<dbReference type="STRING" id="161899.CSING_10315"/>
<keyword evidence="2" id="KW-0732">Signal</keyword>
<sequence>MGFVSAKQERVKPFLSLLALFSAALAVTANPPAAAGGIDTCPGTVVLVARGSDQNEAHGEHVGPQRYAEHAPASTGFEGRNFAALFHHVERRHPGTMDDVFVLALDDVSYPATMNLPPLAREGEELSPRHMLLRVREIVQERPVGELVRSVTWGAIQSVRTGITNAPMVVADYEDSTGCHPRWVVAGYSQGAVVTTSVEAHLAKSGRLHGVITMGSPLHQLPWVRNRAGLPADRYVDYCLPDDFACDFSLSAAGDALATKAQRHASYFLGELSGQDVQVIDAVAGILTTHD</sequence>